<dbReference type="PANTHER" id="PTHR33116">
    <property type="entry name" value="REVERSE TRANSCRIPTASE ZINC-BINDING DOMAIN-CONTAINING PROTEIN-RELATED-RELATED"/>
    <property type="match status" value="1"/>
</dbReference>
<sequence>MASVEKTKLLLFKVYFEKAFDCVNWNFLLDVMRQMGFGVKWRNWIALCLSSASISVMINGSPSNEFKMERGLRQGDPLSPLLFLIVAKVLQINILEACNKGLYIGVSIAGCGANVSLLQYADDALFFGEWSRRNALNLIHILKCFELGSGLKVNISKSRILGVGIPISEIEAVASLIRCAHETFPFSYLGLPVGKKMRLKEGWNAIIDRFRDRLSNWKARSLSIGGRLTLVKSVLGSLLIYYLSLFKAPTSIINNLEAIRCRFF</sequence>
<dbReference type="Pfam" id="PF00078">
    <property type="entry name" value="RVT_1"/>
    <property type="match status" value="1"/>
</dbReference>
<dbReference type="InterPro" id="IPR000477">
    <property type="entry name" value="RT_dom"/>
</dbReference>
<reference evidence="2" key="2">
    <citation type="submission" date="2022-01" db="EMBL/GenBank/DDBJ databases">
        <authorList>
            <person name="Yamashiro T."/>
            <person name="Shiraishi A."/>
            <person name="Satake H."/>
            <person name="Nakayama K."/>
        </authorList>
    </citation>
    <scope>NUCLEOTIDE SEQUENCE</scope>
</reference>
<comment type="caution">
    <text evidence="2">The sequence shown here is derived from an EMBL/GenBank/DDBJ whole genome shotgun (WGS) entry which is preliminary data.</text>
</comment>
<accession>A0ABQ5BY38</accession>
<name>A0ABQ5BY38_9ASTR</name>
<proteinExistence type="predicted"/>
<dbReference type="PROSITE" id="PS50878">
    <property type="entry name" value="RT_POL"/>
    <property type="match status" value="1"/>
</dbReference>
<organism evidence="2 3">
    <name type="scientific">Tanacetum coccineum</name>
    <dbReference type="NCBI Taxonomy" id="301880"/>
    <lineage>
        <taxon>Eukaryota</taxon>
        <taxon>Viridiplantae</taxon>
        <taxon>Streptophyta</taxon>
        <taxon>Embryophyta</taxon>
        <taxon>Tracheophyta</taxon>
        <taxon>Spermatophyta</taxon>
        <taxon>Magnoliopsida</taxon>
        <taxon>eudicotyledons</taxon>
        <taxon>Gunneridae</taxon>
        <taxon>Pentapetalae</taxon>
        <taxon>asterids</taxon>
        <taxon>campanulids</taxon>
        <taxon>Asterales</taxon>
        <taxon>Asteraceae</taxon>
        <taxon>Asteroideae</taxon>
        <taxon>Anthemideae</taxon>
        <taxon>Anthemidinae</taxon>
        <taxon>Tanacetum</taxon>
    </lineage>
</organism>
<dbReference type="EMBL" id="BQNB010013676">
    <property type="protein sequence ID" value="GJT18907.1"/>
    <property type="molecule type" value="Genomic_DNA"/>
</dbReference>
<dbReference type="Proteomes" id="UP001151760">
    <property type="component" value="Unassembled WGS sequence"/>
</dbReference>
<dbReference type="InterPro" id="IPR043502">
    <property type="entry name" value="DNA/RNA_pol_sf"/>
</dbReference>
<reference evidence="2" key="1">
    <citation type="journal article" date="2022" name="Int. J. Mol. Sci.">
        <title>Draft Genome of Tanacetum Coccineum: Genomic Comparison of Closely Related Tanacetum-Family Plants.</title>
        <authorList>
            <person name="Yamashiro T."/>
            <person name="Shiraishi A."/>
            <person name="Nakayama K."/>
            <person name="Satake H."/>
        </authorList>
    </citation>
    <scope>NUCLEOTIDE SEQUENCE</scope>
</reference>
<keyword evidence="2" id="KW-0695">RNA-directed DNA polymerase</keyword>
<feature type="domain" description="Reverse transcriptase" evidence="1">
    <location>
        <begin position="1"/>
        <end position="193"/>
    </location>
</feature>
<evidence type="ECO:0000313" key="3">
    <source>
        <dbReference type="Proteomes" id="UP001151760"/>
    </source>
</evidence>
<evidence type="ECO:0000313" key="2">
    <source>
        <dbReference type="EMBL" id="GJT18907.1"/>
    </source>
</evidence>
<evidence type="ECO:0000259" key="1">
    <source>
        <dbReference type="PROSITE" id="PS50878"/>
    </source>
</evidence>
<gene>
    <name evidence="2" type="ORF">Tco_0877613</name>
</gene>
<keyword evidence="3" id="KW-1185">Reference proteome</keyword>
<dbReference type="PANTHER" id="PTHR33116:SF79">
    <property type="entry name" value="REVERSE TRANSCRIPTASE DOMAIN, ZINC FINGER, CCHC-TYPE-RELATED"/>
    <property type="match status" value="1"/>
</dbReference>
<dbReference type="GO" id="GO:0003964">
    <property type="term" value="F:RNA-directed DNA polymerase activity"/>
    <property type="evidence" value="ECO:0007669"/>
    <property type="project" value="UniProtKB-KW"/>
</dbReference>
<protein>
    <submittedName>
        <fullName evidence="2">Reverse transcriptase domain, reverse transcriptase zinc-binding domain protein</fullName>
    </submittedName>
</protein>
<keyword evidence="2" id="KW-0548">Nucleotidyltransferase</keyword>
<dbReference type="SUPFAM" id="SSF56672">
    <property type="entry name" value="DNA/RNA polymerases"/>
    <property type="match status" value="1"/>
</dbReference>
<keyword evidence="2" id="KW-0808">Transferase</keyword>